<dbReference type="AlphaFoldDB" id="A0A7S1KDM2"/>
<reference evidence="1" key="1">
    <citation type="submission" date="2021-01" db="EMBL/GenBank/DDBJ databases">
        <authorList>
            <person name="Corre E."/>
            <person name="Pelletier E."/>
            <person name="Niang G."/>
            <person name="Scheremetjew M."/>
            <person name="Finn R."/>
            <person name="Kale V."/>
            <person name="Holt S."/>
            <person name="Cochrane G."/>
            <person name="Meng A."/>
            <person name="Brown T."/>
            <person name="Cohen L."/>
        </authorList>
    </citation>
    <scope>NUCLEOTIDE SEQUENCE</scope>
    <source>
        <strain evidence="1">CCMP3346</strain>
    </source>
</reference>
<protein>
    <submittedName>
        <fullName evidence="1">Uncharacterized protein</fullName>
    </submittedName>
</protein>
<gene>
    <name evidence="1" type="ORF">VBRA1451_LOCUS25802</name>
</gene>
<dbReference type="EMBL" id="HBGB01043856">
    <property type="protein sequence ID" value="CAD9070720.1"/>
    <property type="molecule type" value="Transcribed_RNA"/>
</dbReference>
<organism evidence="1">
    <name type="scientific">Vitrella brassicaformis</name>
    <dbReference type="NCBI Taxonomy" id="1169539"/>
    <lineage>
        <taxon>Eukaryota</taxon>
        <taxon>Sar</taxon>
        <taxon>Alveolata</taxon>
        <taxon>Colpodellida</taxon>
        <taxon>Vitrellaceae</taxon>
        <taxon>Vitrella</taxon>
    </lineage>
</organism>
<name>A0A7S1KDM2_9ALVE</name>
<proteinExistence type="predicted"/>
<evidence type="ECO:0000313" key="1">
    <source>
        <dbReference type="EMBL" id="CAD9070720.1"/>
    </source>
</evidence>
<accession>A0A7S1KDM2</accession>
<sequence>MGTFTVAWMVQQVQRQIKTISRKMGKSANGLIEYITDDFIEDLVKKPGQMMKRVSQDVKMDIVFEVKSYNFGQCVTMPGSDTERRIPQPNKHQPYLAFWIHQD</sequence>